<accession>A0ABT7G3D7</accession>
<dbReference type="InterPro" id="IPR014942">
    <property type="entry name" value="AbiEii"/>
</dbReference>
<dbReference type="RefSeq" id="WP_049167971.1">
    <property type="nucleotide sequence ID" value="NZ_CP100363.1"/>
</dbReference>
<evidence type="ECO:0000313" key="2">
    <source>
        <dbReference type="Proteomes" id="UP001243856"/>
    </source>
</evidence>
<protein>
    <submittedName>
        <fullName evidence="1">Nucleotidyl transferase AbiEii/AbiGii toxin family protein</fullName>
    </submittedName>
</protein>
<comment type="caution">
    <text evidence="1">The sequence shown here is derived from an EMBL/GenBank/DDBJ whole genome shotgun (WGS) entry which is preliminary data.</text>
</comment>
<name>A0ABT7G3D7_9CORY</name>
<keyword evidence="2" id="KW-1185">Reference proteome</keyword>
<sequence length="242" mass="27538">MTIDDGWVIKGGTNLNCILPGARHTKDLDLYRQQNPTGYLEAAKNLVARMNGTRVGPYVFKVEHARQPQNDDGIENVPLRITAQIGTSKFLEFWIDVSGDLQVPPVTSTTTVKRSDDLNIPFVPQTFQILSYPVENQLADKICAMHEMHEGRASTRFRDLYDITLIALNLEVDSEELALALETQQRVRKMRLPLRFSHPSNEWALRYPRFIKQLGIANEESYDIKASLDIAEQLFLPILSDQ</sequence>
<dbReference type="EMBL" id="JASNVK010000008">
    <property type="protein sequence ID" value="MDK4300796.1"/>
    <property type="molecule type" value="Genomic_DNA"/>
</dbReference>
<organism evidence="1 2">
    <name type="scientific">Corynebacterium propinquum</name>
    <dbReference type="NCBI Taxonomy" id="43769"/>
    <lineage>
        <taxon>Bacteria</taxon>
        <taxon>Bacillati</taxon>
        <taxon>Actinomycetota</taxon>
        <taxon>Actinomycetes</taxon>
        <taxon>Mycobacteriales</taxon>
        <taxon>Corynebacteriaceae</taxon>
        <taxon>Corynebacterium</taxon>
    </lineage>
</organism>
<proteinExistence type="predicted"/>
<dbReference type="Pfam" id="PF08843">
    <property type="entry name" value="AbiEii"/>
    <property type="match status" value="1"/>
</dbReference>
<dbReference type="GO" id="GO:0016740">
    <property type="term" value="F:transferase activity"/>
    <property type="evidence" value="ECO:0007669"/>
    <property type="project" value="UniProtKB-KW"/>
</dbReference>
<gene>
    <name evidence="1" type="ORF">QPX45_05960</name>
</gene>
<evidence type="ECO:0000313" key="1">
    <source>
        <dbReference type="EMBL" id="MDK4300796.1"/>
    </source>
</evidence>
<reference evidence="1 2" key="1">
    <citation type="submission" date="2023-05" db="EMBL/GenBank/DDBJ databases">
        <title>Metabolic capabilities are highly conserved among human nasal-associated Corynebacterium species in pangenomic analyses.</title>
        <authorList>
            <person name="Tran T.H."/>
            <person name="Roberts A.Q."/>
            <person name="Escapa I.F."/>
            <person name="Gao W."/>
            <person name="Conlan S."/>
            <person name="Kong H."/>
            <person name="Segre J.A."/>
            <person name="Kelly M.S."/>
            <person name="Lemon K.P."/>
        </authorList>
    </citation>
    <scope>NUCLEOTIDE SEQUENCE [LARGE SCALE GENOMIC DNA]</scope>
    <source>
        <strain evidence="1 2">KPL2811</strain>
    </source>
</reference>
<keyword evidence="1" id="KW-0808">Transferase</keyword>
<dbReference type="Proteomes" id="UP001243856">
    <property type="component" value="Unassembled WGS sequence"/>
</dbReference>